<name>A0A0D0AN94_9AGAM</name>
<proteinExistence type="predicted"/>
<dbReference type="EMBL" id="KN835593">
    <property type="protein sequence ID" value="KIK35737.1"/>
    <property type="molecule type" value="Genomic_DNA"/>
</dbReference>
<evidence type="ECO:0000259" key="2">
    <source>
        <dbReference type="Pfam" id="PF17667"/>
    </source>
</evidence>
<dbReference type="InParanoid" id="A0A0D0AN94"/>
<dbReference type="Pfam" id="PF17667">
    <property type="entry name" value="Pkinase_fungal"/>
    <property type="match status" value="1"/>
</dbReference>
<dbReference type="InterPro" id="IPR040976">
    <property type="entry name" value="Pkinase_fungal"/>
</dbReference>
<sequence>MLKALKDIPGVLQYVEHCLVEVELGKVDDTQMYRQKIYNSTQGIHRMHVCLVLKPRARPLHEFRTRKELVKALRDIVLIQKCAVEEHQVLHRDCSLNNSMIEDIEGGSQGALIDWEFTARITSDDMYSAGGTGTIPFMSVSALKAMGKLNYQYSEGMKSVKELKLATDNSTIQKMPKIKHTYHDDLESMFYIFGWICIMFKGPMGEEHCLEDVVDRDPDKMEMWLPERWHGTPGEVTQKAEAKHYFFQGDSMKPCIGEQFAPYFQKLIPLAEEWYDLMREKRMKAKFDEVISLFDKHINALPDEEDELSKKAKRLGDGRKGKDDVTLAPSKRTKVEVSL</sequence>
<keyword evidence="4" id="KW-1185">Reference proteome</keyword>
<feature type="region of interest" description="Disordered" evidence="1">
    <location>
        <begin position="305"/>
        <end position="339"/>
    </location>
</feature>
<accession>A0A0D0AN94</accession>
<feature type="domain" description="Fungal-type protein kinase" evidence="2">
    <location>
        <begin position="44"/>
        <end position="197"/>
    </location>
</feature>
<evidence type="ECO:0000313" key="3">
    <source>
        <dbReference type="EMBL" id="KIK35737.1"/>
    </source>
</evidence>
<evidence type="ECO:0000256" key="1">
    <source>
        <dbReference type="SAM" id="MobiDB-lite"/>
    </source>
</evidence>
<protein>
    <recommendedName>
        <fullName evidence="2">Fungal-type protein kinase domain-containing protein</fullName>
    </recommendedName>
</protein>
<reference evidence="4" key="2">
    <citation type="submission" date="2015-01" db="EMBL/GenBank/DDBJ databases">
        <title>Evolutionary Origins and Diversification of the Mycorrhizal Mutualists.</title>
        <authorList>
            <consortium name="DOE Joint Genome Institute"/>
            <consortium name="Mycorrhizal Genomics Consortium"/>
            <person name="Kohler A."/>
            <person name="Kuo A."/>
            <person name="Nagy L.G."/>
            <person name="Floudas D."/>
            <person name="Copeland A."/>
            <person name="Barry K.W."/>
            <person name="Cichocki N."/>
            <person name="Veneault-Fourrey C."/>
            <person name="LaButti K."/>
            <person name="Lindquist E.A."/>
            <person name="Lipzen A."/>
            <person name="Lundell T."/>
            <person name="Morin E."/>
            <person name="Murat C."/>
            <person name="Riley R."/>
            <person name="Ohm R."/>
            <person name="Sun H."/>
            <person name="Tunlid A."/>
            <person name="Henrissat B."/>
            <person name="Grigoriev I.V."/>
            <person name="Hibbett D.S."/>
            <person name="Martin F."/>
        </authorList>
    </citation>
    <scope>NUCLEOTIDE SEQUENCE [LARGE SCALE GENOMIC DNA]</scope>
    <source>
        <strain evidence="4">UH-Slu-Lm8-n1</strain>
    </source>
</reference>
<organism evidence="3 4">
    <name type="scientific">Suillus luteus UH-Slu-Lm8-n1</name>
    <dbReference type="NCBI Taxonomy" id="930992"/>
    <lineage>
        <taxon>Eukaryota</taxon>
        <taxon>Fungi</taxon>
        <taxon>Dikarya</taxon>
        <taxon>Basidiomycota</taxon>
        <taxon>Agaricomycotina</taxon>
        <taxon>Agaricomycetes</taxon>
        <taxon>Agaricomycetidae</taxon>
        <taxon>Boletales</taxon>
        <taxon>Suillineae</taxon>
        <taxon>Suillaceae</taxon>
        <taxon>Suillus</taxon>
    </lineage>
</organism>
<dbReference type="PANTHER" id="PTHR38248:SF2">
    <property type="entry name" value="FUNK1 11"/>
    <property type="match status" value="1"/>
</dbReference>
<feature type="compositionally biased region" description="Basic and acidic residues" evidence="1">
    <location>
        <begin position="308"/>
        <end position="325"/>
    </location>
</feature>
<dbReference type="HOGENOM" id="CLU_066702_0_0_1"/>
<reference evidence="3 4" key="1">
    <citation type="submission" date="2014-04" db="EMBL/GenBank/DDBJ databases">
        <authorList>
            <consortium name="DOE Joint Genome Institute"/>
            <person name="Kuo A."/>
            <person name="Ruytinx J."/>
            <person name="Rineau F."/>
            <person name="Colpaert J."/>
            <person name="Kohler A."/>
            <person name="Nagy L.G."/>
            <person name="Floudas D."/>
            <person name="Copeland A."/>
            <person name="Barry K.W."/>
            <person name="Cichocki N."/>
            <person name="Veneault-Fourrey C."/>
            <person name="LaButti K."/>
            <person name="Lindquist E.A."/>
            <person name="Lipzen A."/>
            <person name="Lundell T."/>
            <person name="Morin E."/>
            <person name="Murat C."/>
            <person name="Sun H."/>
            <person name="Tunlid A."/>
            <person name="Henrissat B."/>
            <person name="Grigoriev I.V."/>
            <person name="Hibbett D.S."/>
            <person name="Martin F."/>
            <person name="Nordberg H.P."/>
            <person name="Cantor M.N."/>
            <person name="Hua S.X."/>
        </authorList>
    </citation>
    <scope>NUCLEOTIDE SEQUENCE [LARGE SCALE GENOMIC DNA]</scope>
    <source>
        <strain evidence="3 4">UH-Slu-Lm8-n1</strain>
    </source>
</reference>
<dbReference type="OrthoDB" id="5569250at2759"/>
<dbReference type="InterPro" id="IPR011009">
    <property type="entry name" value="Kinase-like_dom_sf"/>
</dbReference>
<dbReference type="STRING" id="930992.A0A0D0AN94"/>
<dbReference type="AlphaFoldDB" id="A0A0D0AN94"/>
<dbReference type="Proteomes" id="UP000054485">
    <property type="component" value="Unassembled WGS sequence"/>
</dbReference>
<gene>
    <name evidence="3" type="ORF">CY34DRAFT_95577</name>
</gene>
<evidence type="ECO:0000313" key="4">
    <source>
        <dbReference type="Proteomes" id="UP000054485"/>
    </source>
</evidence>
<dbReference type="SUPFAM" id="SSF56112">
    <property type="entry name" value="Protein kinase-like (PK-like)"/>
    <property type="match status" value="1"/>
</dbReference>
<dbReference type="PANTHER" id="PTHR38248">
    <property type="entry name" value="FUNK1 6"/>
    <property type="match status" value="1"/>
</dbReference>